<dbReference type="InterPro" id="IPR023983">
    <property type="entry name" value="DNA_S_mod_dnd_assoc_4"/>
</dbReference>
<comment type="caution">
    <text evidence="2">The sequence shown here is derived from an EMBL/GenBank/DDBJ whole genome shotgun (WGS) entry which is preliminary data.</text>
</comment>
<dbReference type="Proteomes" id="UP001595387">
    <property type="component" value="Unassembled WGS sequence"/>
</dbReference>
<dbReference type="RefSeq" id="WP_390304431.1">
    <property type="nucleotide sequence ID" value="NZ_JBHRRZ010000012.1"/>
</dbReference>
<organism evidence="2 3">
    <name type="scientific">Virgibacillus sediminis</name>
    <dbReference type="NCBI Taxonomy" id="202260"/>
    <lineage>
        <taxon>Bacteria</taxon>
        <taxon>Bacillati</taxon>
        <taxon>Bacillota</taxon>
        <taxon>Bacilli</taxon>
        <taxon>Bacillales</taxon>
        <taxon>Bacillaceae</taxon>
        <taxon>Virgibacillus</taxon>
    </lineage>
</organism>
<evidence type="ECO:0000313" key="2">
    <source>
        <dbReference type="EMBL" id="MFC2947975.1"/>
    </source>
</evidence>
<accession>A0ABV7A5A1</accession>
<sequence>MFNRRIRRPKEQEHIYTKLTDKNEFGIFESYKDLFMLSLVVGYLEERRHPFKDTSEQLHWQVFKERTDEPIINMIAFLETQNFMLLNSHTEEHFVEKLTIAEEYAAGGAEIIYKLVMEDEKNALQNIIDYLQEFEEIQNEQQLKKKRLKENLNL</sequence>
<feature type="coiled-coil region" evidence="1">
    <location>
        <begin position="120"/>
        <end position="151"/>
    </location>
</feature>
<dbReference type="NCBIfam" id="TIGR04062">
    <property type="entry name" value="dnd_assoc_4"/>
    <property type="match status" value="1"/>
</dbReference>
<gene>
    <name evidence="2" type="ORF">ACFODW_06415</name>
</gene>
<name>A0ABV7A5A1_9BACI</name>
<dbReference type="EMBL" id="JBHRRZ010000012">
    <property type="protein sequence ID" value="MFC2947975.1"/>
    <property type="molecule type" value="Genomic_DNA"/>
</dbReference>
<evidence type="ECO:0000256" key="1">
    <source>
        <dbReference type="SAM" id="Coils"/>
    </source>
</evidence>
<evidence type="ECO:0000313" key="3">
    <source>
        <dbReference type="Proteomes" id="UP001595387"/>
    </source>
</evidence>
<reference evidence="3" key="1">
    <citation type="journal article" date="2019" name="Int. J. Syst. Evol. Microbiol.">
        <title>The Global Catalogue of Microorganisms (GCM) 10K type strain sequencing project: providing services to taxonomists for standard genome sequencing and annotation.</title>
        <authorList>
            <consortium name="The Broad Institute Genomics Platform"/>
            <consortium name="The Broad Institute Genome Sequencing Center for Infectious Disease"/>
            <person name="Wu L."/>
            <person name="Ma J."/>
        </authorList>
    </citation>
    <scope>NUCLEOTIDE SEQUENCE [LARGE SCALE GENOMIC DNA]</scope>
    <source>
        <strain evidence="3">KCTC 13193</strain>
    </source>
</reference>
<proteinExistence type="predicted"/>
<keyword evidence="1" id="KW-0175">Coiled coil</keyword>
<protein>
    <submittedName>
        <fullName evidence="2">DNA phosphorothioation-associated protein 4</fullName>
    </submittedName>
</protein>
<keyword evidence="3" id="KW-1185">Reference proteome</keyword>